<dbReference type="Proteomes" id="UP000594571">
    <property type="component" value="Chromosome"/>
</dbReference>
<evidence type="ECO:0000313" key="6">
    <source>
        <dbReference type="Proteomes" id="UP000196317"/>
    </source>
</evidence>
<keyword evidence="2" id="KW-0418">Kinase</keyword>
<dbReference type="InterPro" id="IPR051470">
    <property type="entry name" value="Thiol:disulfide_interchange"/>
</dbReference>
<dbReference type="PANTHER" id="PTHR35272">
    <property type="entry name" value="THIOL:DISULFIDE INTERCHANGE PROTEIN DSBC-RELATED"/>
    <property type="match status" value="1"/>
</dbReference>
<dbReference type="InterPro" id="IPR036249">
    <property type="entry name" value="Thioredoxin-like_sf"/>
</dbReference>
<dbReference type="EMBL" id="NDYN01000007">
    <property type="protein sequence ID" value="OUT07180.1"/>
    <property type="molecule type" value="Genomic_DNA"/>
</dbReference>
<proteinExistence type="predicted"/>
<dbReference type="AlphaFoldDB" id="A0A1Y5MF08"/>
<evidence type="ECO:0000313" key="3">
    <source>
        <dbReference type="EMBL" id="QPH92543.1"/>
    </source>
</evidence>
<reference evidence="3" key="4">
    <citation type="submission" date="2020-02" db="EMBL/GenBank/DDBJ databases">
        <title>Analysis of Completed Campylobacter concisus Genomes Identified Genomospecies Features, Novel plasmids and Their Association with Severe Ulcerative Colitis.</title>
        <authorList>
            <person name="Zhang L."/>
        </authorList>
    </citation>
    <scope>NUCLEOTIDE SEQUENCE</scope>
    <source>
        <strain evidence="3">P1CDO3</strain>
    </source>
</reference>
<dbReference type="EMBL" id="CP049263">
    <property type="protein sequence ID" value="QPH98232.1"/>
    <property type="molecule type" value="Genomic_DNA"/>
</dbReference>
<reference evidence="2 6" key="1">
    <citation type="submission" date="2017-04" db="EMBL/GenBank/DDBJ databases">
        <title>Complete genome of Campylobacter concisus ATCC 33237T and draft genomes for an additional eight well characterized C. concisus strains.</title>
        <authorList>
            <person name="Cornelius A.J."/>
            <person name="Miller W.G."/>
            <person name="Lastovica A.J."/>
            <person name="On S.L."/>
            <person name="French N.P."/>
            <person name="Vandenberg O."/>
            <person name="Biggs P.J."/>
        </authorList>
    </citation>
    <scope>NUCLEOTIDE SEQUENCE [LARGE SCALE GENOMIC DNA]</scope>
    <source>
        <strain evidence="2 6">CCUG 19995</strain>
    </source>
</reference>
<keyword evidence="2" id="KW-0808">Transferase</keyword>
<dbReference type="SUPFAM" id="SSF52833">
    <property type="entry name" value="Thioredoxin-like"/>
    <property type="match status" value="1"/>
</dbReference>
<name>A0A1Y5MF08_9BACT</name>
<dbReference type="PANTHER" id="PTHR35272:SF3">
    <property type="entry name" value="THIOL:DISULFIDE INTERCHANGE PROTEIN DSBC"/>
    <property type="match status" value="1"/>
</dbReference>
<evidence type="ECO:0000256" key="1">
    <source>
        <dbReference type="SAM" id="SignalP"/>
    </source>
</evidence>
<keyword evidence="1" id="KW-0732">Signal</keyword>
<dbReference type="Gene3D" id="3.40.30.10">
    <property type="entry name" value="Glutaredoxin"/>
    <property type="match status" value="1"/>
</dbReference>
<evidence type="ECO:0000313" key="4">
    <source>
        <dbReference type="EMBL" id="QPH98232.1"/>
    </source>
</evidence>
<evidence type="ECO:0000313" key="2">
    <source>
        <dbReference type="EMBL" id="OUT07180.1"/>
    </source>
</evidence>
<feature type="chain" id="PRO_5040576053" evidence="1">
    <location>
        <begin position="18"/>
        <end position="235"/>
    </location>
</feature>
<sequence>MKKVILASIIAATSLMAASDKQIEDFYSQMVDSSVKVKVADRHKVAGDIEAVVVKLSKDGNSQDEIVFTKGDFIFPDVIDLKEQKSYLAEVKKEVIAKGISKIYKDEDKANIIVLGSDPKKPTIIMFSDPECPYCRAELAKIETTLKDSNVEIVLTPVHDISSLQKSSLIYKDAKAAKSDSDKVKILRKYYAEDYNVDDKSVSKEDVAKIDNLRKKYFAAGVRSVPFIVNKSDLK</sequence>
<dbReference type="GO" id="GO:0016301">
    <property type="term" value="F:kinase activity"/>
    <property type="evidence" value="ECO:0007669"/>
    <property type="project" value="UniProtKB-KW"/>
</dbReference>
<dbReference type="EMBL" id="CP049266">
    <property type="protein sequence ID" value="QPH92543.1"/>
    <property type="molecule type" value="Genomic_DNA"/>
</dbReference>
<accession>A0A1Y5MF08</accession>
<organism evidence="2 6">
    <name type="scientific">Campylobacter concisus</name>
    <dbReference type="NCBI Taxonomy" id="199"/>
    <lineage>
        <taxon>Bacteria</taxon>
        <taxon>Pseudomonadati</taxon>
        <taxon>Campylobacterota</taxon>
        <taxon>Epsilonproteobacteria</taxon>
        <taxon>Campylobacterales</taxon>
        <taxon>Campylobacteraceae</taxon>
        <taxon>Campylobacter</taxon>
    </lineage>
</organism>
<dbReference type="Proteomes" id="UP000594404">
    <property type="component" value="Chromosome"/>
</dbReference>
<evidence type="ECO:0000313" key="5">
    <source>
        <dbReference type="EMBL" id="QPI06066.1"/>
    </source>
</evidence>
<dbReference type="RefSeq" id="WP_004317675.1">
    <property type="nucleotide sequence ID" value="NZ_CABKQH010000002.1"/>
</dbReference>
<evidence type="ECO:0000313" key="7">
    <source>
        <dbReference type="Proteomes" id="UP000594404"/>
    </source>
</evidence>
<reference evidence="8 9" key="3">
    <citation type="journal article" date="2020" name="Microb. Genom.">
        <title>Analysis of complete Campylobacter concisus genomes identifies genomospecies features, secretion systems and novel plasmids and their association with severe ulcerative colitis.</title>
        <authorList>
            <person name="Liu F."/>
            <person name="Chen S."/>
            <person name="Luu L.D.W."/>
            <person name="Lee S.A."/>
            <person name="Tay A.C.Y."/>
            <person name="Wu R."/>
            <person name="Riordan S.M."/>
            <person name="Lan R."/>
            <person name="Liu L."/>
            <person name="Zhang L."/>
        </authorList>
    </citation>
    <scope>NUCLEOTIDE SEQUENCE [LARGE SCALE GENOMIC DNA]</scope>
    <source>
        <strain evidence="4 9">H16O-S1</strain>
        <strain evidence="5 8">H9O-S2</strain>
    </source>
</reference>
<gene>
    <name evidence="2" type="ORF">B9N65_07985</name>
    <name evidence="4" type="ORF">CVS89_08260</name>
    <name evidence="3" type="ORF">CVT01_08555</name>
    <name evidence="5" type="ORF">G5B96_01480</name>
</gene>
<dbReference type="Proteomes" id="UP000594535">
    <property type="component" value="Chromosome"/>
</dbReference>
<evidence type="ECO:0000313" key="8">
    <source>
        <dbReference type="Proteomes" id="UP000594535"/>
    </source>
</evidence>
<evidence type="ECO:0000313" key="9">
    <source>
        <dbReference type="Proteomes" id="UP000594571"/>
    </source>
</evidence>
<reference evidence="7 9" key="2">
    <citation type="journal article" date="2018" name="Emerg. Microbes Infect.">
        <title>Genomic analysis of oral Campylobacter concisus strains identified a potential bacterial molecular marker associated with active Crohn's disease.</title>
        <authorList>
            <person name="Liu F."/>
            <person name="Ma R."/>
            <person name="Tay C.Y.A."/>
            <person name="Octavia S."/>
            <person name="Lan R."/>
            <person name="Chung H.K.L."/>
            <person name="Riordan S.M."/>
            <person name="Grimm M.C."/>
            <person name="Leong R.W."/>
            <person name="Tanaka M.M."/>
            <person name="Connor S."/>
            <person name="Zhang L."/>
        </authorList>
    </citation>
    <scope>NUCLEOTIDE SEQUENCE [LARGE SCALE GENOMIC DNA]</scope>
    <source>
        <strain evidence="4 9">H16O-S1</strain>
        <strain evidence="3 7">P1CDO3</strain>
    </source>
</reference>
<dbReference type="Proteomes" id="UP000196317">
    <property type="component" value="Unassembled WGS sequence"/>
</dbReference>
<feature type="signal peptide" evidence="1">
    <location>
        <begin position="1"/>
        <end position="17"/>
    </location>
</feature>
<dbReference type="EMBL" id="CP049232">
    <property type="protein sequence ID" value="QPI06066.1"/>
    <property type="molecule type" value="Genomic_DNA"/>
</dbReference>
<protein>
    <submittedName>
        <fullName evidence="2">Histidine kinase</fullName>
    </submittedName>
    <submittedName>
        <fullName evidence="3">Thioredoxin fold domain-containing protein</fullName>
    </submittedName>
</protein>